<keyword evidence="4" id="KW-1185">Reference proteome</keyword>
<accession>A0A927C1U4</accession>
<dbReference type="RefSeq" id="WP_190763656.1">
    <property type="nucleotide sequence ID" value="NZ_JACXLD010000003.1"/>
</dbReference>
<proteinExistence type="predicted"/>
<reference evidence="3" key="1">
    <citation type="submission" date="2020-09" db="EMBL/GenBank/DDBJ databases">
        <authorList>
            <person name="Yoon J.-W."/>
        </authorList>
    </citation>
    <scope>NUCLEOTIDE SEQUENCE</scope>
    <source>
        <strain evidence="3">KMU-158</strain>
    </source>
</reference>
<dbReference type="EMBL" id="JACXLD010000003">
    <property type="protein sequence ID" value="MBD2858608.1"/>
    <property type="molecule type" value="Genomic_DNA"/>
</dbReference>
<name>A0A927C1U4_9GAMM</name>
<evidence type="ECO:0008006" key="5">
    <source>
        <dbReference type="Google" id="ProtNLM"/>
    </source>
</evidence>
<evidence type="ECO:0000313" key="3">
    <source>
        <dbReference type="EMBL" id="MBD2858608.1"/>
    </source>
</evidence>
<organism evidence="3 4">
    <name type="scientific">Spongiibacter pelagi</name>
    <dbReference type="NCBI Taxonomy" id="2760804"/>
    <lineage>
        <taxon>Bacteria</taxon>
        <taxon>Pseudomonadati</taxon>
        <taxon>Pseudomonadota</taxon>
        <taxon>Gammaproteobacteria</taxon>
        <taxon>Cellvibrionales</taxon>
        <taxon>Spongiibacteraceae</taxon>
        <taxon>Spongiibacter</taxon>
    </lineage>
</organism>
<dbReference type="AlphaFoldDB" id="A0A927C1U4"/>
<feature type="chain" id="PRO_5037047010" description="DUF4398 domain-containing protein" evidence="2">
    <location>
        <begin position="24"/>
        <end position="190"/>
    </location>
</feature>
<protein>
    <recommendedName>
        <fullName evidence="5">DUF4398 domain-containing protein</fullName>
    </recommendedName>
</protein>
<gene>
    <name evidence="3" type="ORF">IB286_06255</name>
</gene>
<feature type="signal peptide" evidence="2">
    <location>
        <begin position="1"/>
        <end position="23"/>
    </location>
</feature>
<sequence>MATQPINYPVAVLATAIFSFTLAACSSQPENPAAPTPPNFANSDSHSSAGSNAHIDPEQALSNALQQLHKQHYLAAEGSLSQLSNSTGAAQNIKNTARAALILLYLDKSNTRYSIDRATTELDKLYFQRNPNSEQESLLFMALKIAVERSLEVVSADQLKRGSELALQEKEQQVIALQAALEKLRRLSFE</sequence>
<evidence type="ECO:0000256" key="1">
    <source>
        <dbReference type="SAM" id="MobiDB-lite"/>
    </source>
</evidence>
<evidence type="ECO:0000256" key="2">
    <source>
        <dbReference type="SAM" id="SignalP"/>
    </source>
</evidence>
<comment type="caution">
    <text evidence="3">The sequence shown here is derived from an EMBL/GenBank/DDBJ whole genome shotgun (WGS) entry which is preliminary data.</text>
</comment>
<keyword evidence="2" id="KW-0732">Signal</keyword>
<dbReference type="Proteomes" id="UP000610558">
    <property type="component" value="Unassembled WGS sequence"/>
</dbReference>
<feature type="region of interest" description="Disordered" evidence="1">
    <location>
        <begin position="28"/>
        <end position="54"/>
    </location>
</feature>
<evidence type="ECO:0000313" key="4">
    <source>
        <dbReference type="Proteomes" id="UP000610558"/>
    </source>
</evidence>